<keyword evidence="2 4" id="KW-0808">Transferase</keyword>
<name>A0A841CKB9_9PSEU</name>
<sequence length="259" mass="28231">MDLRFRGDVVDFYQRYRRGYPDAAVDLVVDEFSLSPDDVVLDLGCGTGQLTVPFAGRVRAVVGVDPEPDMLARARQVAKARGVPNVSWMVADDTDVASLGTLLSGLGAVTIGQALHWMDHPALFHALKPLLRPGGGVAVFTNGTPLWLQDSDWSRALNSCLEELTGTRATRTCGTDEETQQRYAADLAAAGYEVRARSVEYTEPLGVEEIVGNVFSALSVDDLPPPERRRDFTEQVGRALEPHAPFIDHVNVRVLTGRS</sequence>
<reference evidence="4 5" key="1">
    <citation type="submission" date="2020-08" db="EMBL/GenBank/DDBJ databases">
        <title>Genomic Encyclopedia of Type Strains, Phase III (KMG-III): the genomes of soil and plant-associated and newly described type strains.</title>
        <authorList>
            <person name="Whitman W."/>
        </authorList>
    </citation>
    <scope>NUCLEOTIDE SEQUENCE [LARGE SCALE GENOMIC DNA]</scope>
    <source>
        <strain evidence="4 5">CECT 8640</strain>
    </source>
</reference>
<dbReference type="InterPro" id="IPR029063">
    <property type="entry name" value="SAM-dependent_MTases_sf"/>
</dbReference>
<evidence type="ECO:0000313" key="5">
    <source>
        <dbReference type="Proteomes" id="UP000547510"/>
    </source>
</evidence>
<dbReference type="AlphaFoldDB" id="A0A841CKB9"/>
<evidence type="ECO:0000256" key="1">
    <source>
        <dbReference type="ARBA" id="ARBA00022603"/>
    </source>
</evidence>
<dbReference type="RefSeq" id="WP_184693536.1">
    <property type="nucleotide sequence ID" value="NZ_JACHJN010000007.1"/>
</dbReference>
<gene>
    <name evidence="4" type="ORF">FHS29_004569</name>
</gene>
<dbReference type="InterPro" id="IPR041698">
    <property type="entry name" value="Methyltransf_25"/>
</dbReference>
<dbReference type="PANTHER" id="PTHR44942">
    <property type="entry name" value="METHYLTRANSF_11 DOMAIN-CONTAINING PROTEIN"/>
    <property type="match status" value="1"/>
</dbReference>
<dbReference type="Gene3D" id="3.40.50.150">
    <property type="entry name" value="Vaccinia Virus protein VP39"/>
    <property type="match status" value="1"/>
</dbReference>
<accession>A0A841CKB9</accession>
<keyword evidence="5" id="KW-1185">Reference proteome</keyword>
<protein>
    <submittedName>
        <fullName evidence="4">SAM-dependent methyltransferase</fullName>
    </submittedName>
</protein>
<dbReference type="SUPFAM" id="SSF53335">
    <property type="entry name" value="S-adenosyl-L-methionine-dependent methyltransferases"/>
    <property type="match status" value="1"/>
</dbReference>
<dbReference type="Pfam" id="PF13649">
    <property type="entry name" value="Methyltransf_25"/>
    <property type="match status" value="1"/>
</dbReference>
<dbReference type="EMBL" id="JACHJN010000007">
    <property type="protein sequence ID" value="MBB5957961.1"/>
    <property type="molecule type" value="Genomic_DNA"/>
</dbReference>
<feature type="domain" description="Methyltransferase" evidence="3">
    <location>
        <begin position="40"/>
        <end position="135"/>
    </location>
</feature>
<proteinExistence type="predicted"/>
<organism evidence="4 5">
    <name type="scientific">Saccharothrix tamanrassetensis</name>
    <dbReference type="NCBI Taxonomy" id="1051531"/>
    <lineage>
        <taxon>Bacteria</taxon>
        <taxon>Bacillati</taxon>
        <taxon>Actinomycetota</taxon>
        <taxon>Actinomycetes</taxon>
        <taxon>Pseudonocardiales</taxon>
        <taxon>Pseudonocardiaceae</taxon>
        <taxon>Saccharothrix</taxon>
    </lineage>
</organism>
<dbReference type="GO" id="GO:0008168">
    <property type="term" value="F:methyltransferase activity"/>
    <property type="evidence" value="ECO:0007669"/>
    <property type="project" value="UniProtKB-KW"/>
</dbReference>
<dbReference type="InterPro" id="IPR051052">
    <property type="entry name" value="Diverse_substrate_MTase"/>
</dbReference>
<evidence type="ECO:0000256" key="2">
    <source>
        <dbReference type="ARBA" id="ARBA00022679"/>
    </source>
</evidence>
<dbReference type="Proteomes" id="UP000547510">
    <property type="component" value="Unassembled WGS sequence"/>
</dbReference>
<dbReference type="CDD" id="cd02440">
    <property type="entry name" value="AdoMet_MTases"/>
    <property type="match status" value="1"/>
</dbReference>
<dbReference type="PANTHER" id="PTHR44942:SF4">
    <property type="entry name" value="METHYLTRANSFERASE TYPE 11 DOMAIN-CONTAINING PROTEIN"/>
    <property type="match status" value="1"/>
</dbReference>
<dbReference type="GO" id="GO:0032259">
    <property type="term" value="P:methylation"/>
    <property type="evidence" value="ECO:0007669"/>
    <property type="project" value="UniProtKB-KW"/>
</dbReference>
<comment type="caution">
    <text evidence="4">The sequence shown here is derived from an EMBL/GenBank/DDBJ whole genome shotgun (WGS) entry which is preliminary data.</text>
</comment>
<keyword evidence="1 4" id="KW-0489">Methyltransferase</keyword>
<evidence type="ECO:0000313" key="4">
    <source>
        <dbReference type="EMBL" id="MBB5957961.1"/>
    </source>
</evidence>
<evidence type="ECO:0000259" key="3">
    <source>
        <dbReference type="Pfam" id="PF13649"/>
    </source>
</evidence>